<evidence type="ECO:0000256" key="7">
    <source>
        <dbReference type="PROSITE-ProRule" id="PRU01360"/>
    </source>
</evidence>
<evidence type="ECO:0000256" key="2">
    <source>
        <dbReference type="ARBA" id="ARBA00022448"/>
    </source>
</evidence>
<keyword evidence="3 7" id="KW-1134">Transmembrane beta strand</keyword>
<protein>
    <submittedName>
        <fullName evidence="9">TonB-linked outer membrane protein, SusC/RagA family</fullName>
    </submittedName>
</protein>
<dbReference type="Pfam" id="PF13715">
    <property type="entry name" value="CarbopepD_reg_2"/>
    <property type="match status" value="1"/>
</dbReference>
<dbReference type="InterPro" id="IPR023996">
    <property type="entry name" value="TonB-dep_OMP_SusC/RagA"/>
</dbReference>
<dbReference type="AlphaFoldDB" id="A0A1M4Z202"/>
<dbReference type="Gene3D" id="2.60.40.1120">
    <property type="entry name" value="Carboxypeptidase-like, regulatory domain"/>
    <property type="match status" value="1"/>
</dbReference>
<dbReference type="Gene3D" id="2.170.130.10">
    <property type="entry name" value="TonB-dependent receptor, plug domain"/>
    <property type="match status" value="1"/>
</dbReference>
<evidence type="ECO:0000256" key="6">
    <source>
        <dbReference type="ARBA" id="ARBA00023237"/>
    </source>
</evidence>
<dbReference type="Pfam" id="PF07715">
    <property type="entry name" value="Plug"/>
    <property type="match status" value="1"/>
</dbReference>
<evidence type="ECO:0000313" key="10">
    <source>
        <dbReference type="Proteomes" id="UP000184287"/>
    </source>
</evidence>
<organism evidence="9 10">
    <name type="scientific">Pedobacter caeni</name>
    <dbReference type="NCBI Taxonomy" id="288992"/>
    <lineage>
        <taxon>Bacteria</taxon>
        <taxon>Pseudomonadati</taxon>
        <taxon>Bacteroidota</taxon>
        <taxon>Sphingobacteriia</taxon>
        <taxon>Sphingobacteriales</taxon>
        <taxon>Sphingobacteriaceae</taxon>
        <taxon>Pedobacter</taxon>
    </lineage>
</organism>
<gene>
    <name evidence="9" type="ORF">SAMN04488522_102157</name>
</gene>
<dbReference type="EMBL" id="FQUQ01000002">
    <property type="protein sequence ID" value="SHF12089.1"/>
    <property type="molecule type" value="Genomic_DNA"/>
</dbReference>
<keyword evidence="2 7" id="KW-0813">Transport</keyword>
<dbReference type="InterPro" id="IPR036942">
    <property type="entry name" value="Beta-barrel_TonB_sf"/>
</dbReference>
<dbReference type="InterPro" id="IPR023997">
    <property type="entry name" value="TonB-dep_OMP_SusC/RagA_CS"/>
</dbReference>
<keyword evidence="5 7" id="KW-0472">Membrane</keyword>
<dbReference type="PROSITE" id="PS52016">
    <property type="entry name" value="TONB_DEPENDENT_REC_3"/>
    <property type="match status" value="1"/>
</dbReference>
<dbReference type="SUPFAM" id="SSF56935">
    <property type="entry name" value="Porins"/>
    <property type="match status" value="1"/>
</dbReference>
<comment type="similarity">
    <text evidence="7">Belongs to the TonB-dependent receptor family.</text>
</comment>
<dbReference type="Gene3D" id="3.55.50.30">
    <property type="match status" value="1"/>
</dbReference>
<dbReference type="Pfam" id="PF07660">
    <property type="entry name" value="STN"/>
    <property type="match status" value="1"/>
</dbReference>
<evidence type="ECO:0000256" key="3">
    <source>
        <dbReference type="ARBA" id="ARBA00022452"/>
    </source>
</evidence>
<proteinExistence type="inferred from homology"/>
<dbReference type="NCBIfam" id="TIGR04057">
    <property type="entry name" value="SusC_RagA_signa"/>
    <property type="match status" value="1"/>
</dbReference>
<dbReference type="InterPro" id="IPR039426">
    <property type="entry name" value="TonB-dep_rcpt-like"/>
</dbReference>
<feature type="domain" description="Secretin/TonB short N-terminal" evidence="8">
    <location>
        <begin position="77"/>
        <end position="128"/>
    </location>
</feature>
<dbReference type="InterPro" id="IPR037066">
    <property type="entry name" value="Plug_dom_sf"/>
</dbReference>
<dbReference type="InterPro" id="IPR011662">
    <property type="entry name" value="Secretin/TonB_short_N"/>
</dbReference>
<dbReference type="Proteomes" id="UP000184287">
    <property type="component" value="Unassembled WGS sequence"/>
</dbReference>
<name>A0A1M4Z202_9SPHI</name>
<evidence type="ECO:0000256" key="5">
    <source>
        <dbReference type="ARBA" id="ARBA00023136"/>
    </source>
</evidence>
<reference evidence="10" key="1">
    <citation type="submission" date="2016-11" db="EMBL/GenBank/DDBJ databases">
        <authorList>
            <person name="Varghese N."/>
            <person name="Submissions S."/>
        </authorList>
    </citation>
    <scope>NUCLEOTIDE SEQUENCE [LARGE SCALE GENOMIC DNA]</scope>
    <source>
        <strain evidence="10">DSM 16990</strain>
    </source>
</reference>
<dbReference type="InterPro" id="IPR008969">
    <property type="entry name" value="CarboxyPept-like_regulatory"/>
</dbReference>
<dbReference type="GO" id="GO:0009279">
    <property type="term" value="C:cell outer membrane"/>
    <property type="evidence" value="ECO:0007669"/>
    <property type="project" value="UniProtKB-SubCell"/>
</dbReference>
<keyword evidence="10" id="KW-1185">Reference proteome</keyword>
<comment type="subcellular location">
    <subcellularLocation>
        <location evidence="1 7">Cell outer membrane</location>
        <topology evidence="1 7">Multi-pass membrane protein</topology>
    </subcellularLocation>
</comment>
<evidence type="ECO:0000256" key="4">
    <source>
        <dbReference type="ARBA" id="ARBA00022692"/>
    </source>
</evidence>
<dbReference type="Gene3D" id="2.40.170.20">
    <property type="entry name" value="TonB-dependent receptor, beta-barrel domain"/>
    <property type="match status" value="1"/>
</dbReference>
<evidence type="ECO:0000256" key="1">
    <source>
        <dbReference type="ARBA" id="ARBA00004571"/>
    </source>
</evidence>
<dbReference type="NCBIfam" id="TIGR04056">
    <property type="entry name" value="OMP_RagA_SusC"/>
    <property type="match status" value="1"/>
</dbReference>
<keyword evidence="6 7" id="KW-0998">Cell outer membrane</keyword>
<evidence type="ECO:0000313" key="9">
    <source>
        <dbReference type="EMBL" id="SHF12089.1"/>
    </source>
</evidence>
<keyword evidence="4 7" id="KW-0812">Transmembrane</keyword>
<dbReference type="InterPro" id="IPR012910">
    <property type="entry name" value="Plug_dom"/>
</dbReference>
<accession>A0A1M4Z202</accession>
<evidence type="ECO:0000259" key="8">
    <source>
        <dbReference type="SMART" id="SM00965"/>
    </source>
</evidence>
<dbReference type="SUPFAM" id="SSF49464">
    <property type="entry name" value="Carboxypeptidase regulatory domain-like"/>
    <property type="match status" value="1"/>
</dbReference>
<sequence length="1129" mass="127281">MYKNSTHKGCRLPACAMKFLRRTDKKKILMRINLVTALLIAGMAHVSAAGFAQRVLLHKKKMALEEVFIEFRKQTGYDFLWQPDQLNGLKSVDIDLHNQPLETALKSVLAGQGLVYIIKDKTVIIRREEEQPSQRKHMVTDVPVKGKILDEMGIPLPNASILIKGKTDVFKSNDKGEFSFNVPEDAKVLVFRYVGYQNKEVEIGAKREFVVRLEPEKKALTEVVINGISERPKEIYTGAITTLSAADLKKVSAQNVLSAVSAMDPSFHIIENNTIGSNINALPDIQIRGGSGFPDIKGSYTGKPNQPLFIMDGFEVPLQRVFDLDMNRIASVSLLKDAAATAIYGSRGANGVMVIETIKPKRGKLSITYNNDFKLSMPDLSDYNLLDAKGKLALEKSAGLFGAEGGEYNQVYDEQYSIRLKAVTRGVNTDWMAQPVRTGYSDRNTLYAEGGDDFVRYGLQFTKGTERGVMKGSDRTNYSGEFSISYQFEQFKFRNSLTINTNKANNSPYGNFAQYTLLNPYWSIYDDEGRMKTNLDEGYFDVYRRPSVFANPIYNTTLRSKDFSSYQEFVNNFSAEWFVSRALRFVANLSLTKQSTNSEEFYSAQHSKFANYPEADFFRRGSYTIRNGKMLNYEGNLAFNFGKSFGKHTLYAAGGVNIADNSTDFNQFTAEGFPNDRLADITFAKQYELNGKPSGLEEVSRRIGFFSNANYAYMEKYLLDASFRMDGSSQFGAKNRFGKFWSVGTGWNVHKEAFMSDLKFVNKLKIRASYGSQGGLNVPAYQAMTTYSYFTNLNYRVGVGAFLLALGDENLKWQNKLSTNIGADLLLFNERLDVSMNYYHDLTQNALADITTPPSVGFGSYKANFGELVNNGFEITSRFVILKQNSAKDFYLGISASGIQNRNKIQNVGAIFKKLNADQDKGDQTTPKVRLEEGYSVNTIWAVPSKGIDPSNGKEVFVKKDGSLTNIWDPADKQAMGTLEPDLEGRFGTFAGYKGFNLNVIFSYKFGNQIYNSTLIQRVENVDPAFNTDRRVYEERWKSPGDLTFFKDVKDKSITKTSSRFIQNESVFALQSASLSYDFEQKFLNKIKLQNLRLSLYMNDIFRISTVKQERGLNYPFARSVSFSLRTTL</sequence>
<dbReference type="STRING" id="288992.SAMN04488522_102157"/>
<dbReference type="SMART" id="SM00965">
    <property type="entry name" value="STN"/>
    <property type="match status" value="1"/>
</dbReference>